<gene>
    <name evidence="1" type="ORF">Tci_882784</name>
</gene>
<dbReference type="AlphaFoldDB" id="A0A699TJE7"/>
<name>A0A699TJE7_TANCI</name>
<accession>A0A699TJE7</accession>
<sequence length="136" mass="15536">YHSYFPIQSFLISLIMDGGDEVSNLWVTFTSEKIAITFDERVHFVEDNSGYLPGPVPYNGGVKIEEVYDDASIEYQSWVPQITPTVVEPHGGMRLPLYPVLTTIASWYPLILVITMDLWELQTMFLVLRSITALYL</sequence>
<protein>
    <submittedName>
        <fullName evidence="1">Uncharacterized protein</fullName>
    </submittedName>
</protein>
<proteinExistence type="predicted"/>
<comment type="caution">
    <text evidence="1">The sequence shown here is derived from an EMBL/GenBank/DDBJ whole genome shotgun (WGS) entry which is preliminary data.</text>
</comment>
<organism evidence="1">
    <name type="scientific">Tanacetum cinerariifolium</name>
    <name type="common">Dalmatian daisy</name>
    <name type="synonym">Chrysanthemum cinerariifolium</name>
    <dbReference type="NCBI Taxonomy" id="118510"/>
    <lineage>
        <taxon>Eukaryota</taxon>
        <taxon>Viridiplantae</taxon>
        <taxon>Streptophyta</taxon>
        <taxon>Embryophyta</taxon>
        <taxon>Tracheophyta</taxon>
        <taxon>Spermatophyta</taxon>
        <taxon>Magnoliopsida</taxon>
        <taxon>eudicotyledons</taxon>
        <taxon>Gunneridae</taxon>
        <taxon>Pentapetalae</taxon>
        <taxon>asterids</taxon>
        <taxon>campanulids</taxon>
        <taxon>Asterales</taxon>
        <taxon>Asteraceae</taxon>
        <taxon>Asteroideae</taxon>
        <taxon>Anthemideae</taxon>
        <taxon>Anthemidinae</taxon>
        <taxon>Tanacetum</taxon>
    </lineage>
</organism>
<reference evidence="1" key="1">
    <citation type="journal article" date="2019" name="Sci. Rep.">
        <title>Draft genome of Tanacetum cinerariifolium, the natural source of mosquito coil.</title>
        <authorList>
            <person name="Yamashiro T."/>
            <person name="Shiraishi A."/>
            <person name="Satake H."/>
            <person name="Nakayama K."/>
        </authorList>
    </citation>
    <scope>NUCLEOTIDE SEQUENCE</scope>
</reference>
<feature type="non-terminal residue" evidence="1">
    <location>
        <position position="1"/>
    </location>
</feature>
<dbReference type="EMBL" id="BKCJ011254813">
    <property type="protein sequence ID" value="GFD10815.1"/>
    <property type="molecule type" value="Genomic_DNA"/>
</dbReference>
<evidence type="ECO:0000313" key="1">
    <source>
        <dbReference type="EMBL" id="GFD10815.1"/>
    </source>
</evidence>